<name>A0AAT9UU31_MACHI</name>
<dbReference type="AlphaFoldDB" id="A0AAT9UU31"/>
<keyword evidence="10" id="KW-0408">Iron</keyword>
<dbReference type="GO" id="GO:0005506">
    <property type="term" value="F:iron ion binding"/>
    <property type="evidence" value="ECO:0007669"/>
    <property type="project" value="InterPro"/>
</dbReference>
<keyword evidence="9" id="KW-0560">Oxidoreductase</keyword>
<evidence type="ECO:0000313" key="13">
    <source>
        <dbReference type="EMBL" id="WIM41637.1"/>
    </source>
</evidence>
<protein>
    <submittedName>
        <fullName evidence="13">Cytochrome P450 6PZ28</fullName>
    </submittedName>
</protein>
<keyword evidence="12" id="KW-0472">Membrane</keyword>
<dbReference type="InterPro" id="IPR002402">
    <property type="entry name" value="Cyt_P450_E_grp-II"/>
</dbReference>
<evidence type="ECO:0000256" key="11">
    <source>
        <dbReference type="ARBA" id="ARBA00023033"/>
    </source>
</evidence>
<sequence length="398" mass="46986">MYVCAFLTCSIVLLCIHFHNVFGRLCLYFERHGIPYVKPLPLFGNALDWILMKKPLPMIHYDLYRQLEPHRFGGMFFGWKKQILIRDLDLIQNILVKDFCHFQNRNTRPTSPSNILDKQLFLLQDEEWKNLRSKLTNTFTSGKMKIMFPLVRDCGMKLHKVMENLTDEDIRIKEICARYGTDVIGSCAFGLEINSLENPDSIFRQMGKRALEVGYVTLASTREKYPILRFIGFSFLDILRIVFPKLDFFTKLFRNKKYLQDFFFNLVKDTVRHREDHNIVRGDFLDLLIELKHNTHKDFEGNSKLHVEMTDELMTAQCFIFFIAGFETSSSTLNFMLMELAQNHHIQNKLRDEIITVLENNNNELTYEAMKQMKYMDMVIDGNYLRRPPLLPHLCSAF</sequence>
<keyword evidence="7" id="KW-0256">Endoplasmic reticulum</keyword>
<comment type="similarity">
    <text evidence="4">Belongs to the cytochrome P450 family.</text>
</comment>
<dbReference type="InterPro" id="IPR001128">
    <property type="entry name" value="Cyt_P450"/>
</dbReference>
<evidence type="ECO:0000256" key="2">
    <source>
        <dbReference type="ARBA" id="ARBA00004174"/>
    </source>
</evidence>
<dbReference type="CDD" id="cd11056">
    <property type="entry name" value="CYP6-like"/>
    <property type="match status" value="1"/>
</dbReference>
<dbReference type="PRINTS" id="PR00464">
    <property type="entry name" value="EP450II"/>
</dbReference>
<keyword evidence="8" id="KW-0492">Microsome</keyword>
<evidence type="ECO:0000256" key="6">
    <source>
        <dbReference type="ARBA" id="ARBA00022723"/>
    </source>
</evidence>
<evidence type="ECO:0000256" key="5">
    <source>
        <dbReference type="ARBA" id="ARBA00022617"/>
    </source>
</evidence>
<dbReference type="InterPro" id="IPR036396">
    <property type="entry name" value="Cyt_P450_sf"/>
</dbReference>
<keyword evidence="6" id="KW-0479">Metal-binding</keyword>
<dbReference type="GO" id="GO:0004497">
    <property type="term" value="F:monooxygenase activity"/>
    <property type="evidence" value="ECO:0007669"/>
    <property type="project" value="UniProtKB-KW"/>
</dbReference>
<evidence type="ECO:0000256" key="9">
    <source>
        <dbReference type="ARBA" id="ARBA00023002"/>
    </source>
</evidence>
<comment type="subcellular location">
    <subcellularLocation>
        <location evidence="3">Endoplasmic reticulum membrane</location>
        <topology evidence="3">Peripheral membrane protein</topology>
    </subcellularLocation>
    <subcellularLocation>
        <location evidence="2">Microsome membrane</location>
        <topology evidence="2">Peripheral membrane protein</topology>
    </subcellularLocation>
</comment>
<evidence type="ECO:0000256" key="7">
    <source>
        <dbReference type="ARBA" id="ARBA00022824"/>
    </source>
</evidence>
<dbReference type="Pfam" id="PF00067">
    <property type="entry name" value="p450"/>
    <property type="match status" value="1"/>
</dbReference>
<evidence type="ECO:0000256" key="12">
    <source>
        <dbReference type="ARBA" id="ARBA00023136"/>
    </source>
</evidence>
<evidence type="ECO:0000256" key="4">
    <source>
        <dbReference type="ARBA" id="ARBA00010617"/>
    </source>
</evidence>
<dbReference type="InterPro" id="IPR050476">
    <property type="entry name" value="Insect_CytP450_Detox"/>
</dbReference>
<keyword evidence="5" id="KW-0349">Heme</keyword>
<dbReference type="GO" id="GO:0020037">
    <property type="term" value="F:heme binding"/>
    <property type="evidence" value="ECO:0007669"/>
    <property type="project" value="InterPro"/>
</dbReference>
<reference evidence="13" key="1">
    <citation type="submission" date="2023-06" db="EMBL/GenBank/DDBJ databases">
        <title>Identification of Cytochrome P450s in Maconellicoccus hirsutus.</title>
        <authorList>
            <person name="Selvamani S.B."/>
            <person name="Negi N."/>
            <person name="Nagarjuna Reddy K.V."/>
            <person name="Ramasamy G.G."/>
        </authorList>
    </citation>
    <scope>NUCLEOTIDE SEQUENCE</scope>
</reference>
<dbReference type="EMBL" id="OR117197">
    <property type="protein sequence ID" value="WIM41637.1"/>
    <property type="molecule type" value="mRNA"/>
</dbReference>
<proteinExistence type="evidence at transcript level"/>
<dbReference type="PANTHER" id="PTHR24292">
    <property type="entry name" value="CYTOCHROME P450"/>
    <property type="match status" value="1"/>
</dbReference>
<evidence type="ECO:0000256" key="3">
    <source>
        <dbReference type="ARBA" id="ARBA00004406"/>
    </source>
</evidence>
<dbReference type="FunFam" id="1.10.630.10:FF:000182">
    <property type="entry name" value="Cytochrome P450 3A4"/>
    <property type="match status" value="1"/>
</dbReference>
<evidence type="ECO:0000256" key="10">
    <source>
        <dbReference type="ARBA" id="ARBA00023004"/>
    </source>
</evidence>
<comment type="cofactor">
    <cofactor evidence="1">
        <name>heme</name>
        <dbReference type="ChEBI" id="CHEBI:30413"/>
    </cofactor>
</comment>
<dbReference type="SUPFAM" id="SSF48264">
    <property type="entry name" value="Cytochrome P450"/>
    <property type="match status" value="1"/>
</dbReference>
<evidence type="ECO:0000256" key="1">
    <source>
        <dbReference type="ARBA" id="ARBA00001971"/>
    </source>
</evidence>
<evidence type="ECO:0000256" key="8">
    <source>
        <dbReference type="ARBA" id="ARBA00022848"/>
    </source>
</evidence>
<accession>A0AAT9UU31</accession>
<keyword evidence="11" id="KW-0503">Monooxygenase</keyword>
<dbReference type="GO" id="GO:0005789">
    <property type="term" value="C:endoplasmic reticulum membrane"/>
    <property type="evidence" value="ECO:0007669"/>
    <property type="project" value="UniProtKB-SubCell"/>
</dbReference>
<dbReference type="Gene3D" id="1.10.630.10">
    <property type="entry name" value="Cytochrome P450"/>
    <property type="match status" value="1"/>
</dbReference>
<organism evidence="13">
    <name type="scientific">Maconellicoccus hirsutus</name>
    <name type="common">Pink hibiscus mealybug</name>
    <dbReference type="NCBI Taxonomy" id="177089"/>
    <lineage>
        <taxon>Eukaryota</taxon>
        <taxon>Metazoa</taxon>
        <taxon>Ecdysozoa</taxon>
        <taxon>Arthropoda</taxon>
        <taxon>Hexapoda</taxon>
        <taxon>Insecta</taxon>
        <taxon>Pterygota</taxon>
        <taxon>Neoptera</taxon>
        <taxon>Paraneoptera</taxon>
        <taxon>Hemiptera</taxon>
        <taxon>Sternorrhyncha</taxon>
        <taxon>Coccoidea</taxon>
        <taxon>Pseudococcidae</taxon>
        <taxon>Maconellicoccus</taxon>
    </lineage>
</organism>
<dbReference type="PANTHER" id="PTHR24292:SF54">
    <property type="entry name" value="CYP9F3-RELATED"/>
    <property type="match status" value="1"/>
</dbReference>
<dbReference type="GO" id="GO:0016705">
    <property type="term" value="F:oxidoreductase activity, acting on paired donors, with incorporation or reduction of molecular oxygen"/>
    <property type="evidence" value="ECO:0007669"/>
    <property type="project" value="InterPro"/>
</dbReference>